<dbReference type="EMBL" id="QXJM01000040">
    <property type="protein sequence ID" value="RIE01647.1"/>
    <property type="molecule type" value="Genomic_DNA"/>
</dbReference>
<dbReference type="AlphaFoldDB" id="A0A398CP38"/>
<evidence type="ECO:0000313" key="3">
    <source>
        <dbReference type="Proteomes" id="UP000266340"/>
    </source>
</evidence>
<comment type="caution">
    <text evidence="2">The sequence shown here is derived from an EMBL/GenBank/DDBJ whole genome shotgun (WGS) entry which is preliminary data.</text>
</comment>
<evidence type="ECO:0000313" key="1">
    <source>
        <dbReference type="EMBL" id="RIE01646.1"/>
    </source>
</evidence>
<evidence type="ECO:0000313" key="2">
    <source>
        <dbReference type="EMBL" id="RIE01647.1"/>
    </source>
</evidence>
<protein>
    <submittedName>
        <fullName evidence="2">Uncharacterized protein</fullName>
    </submittedName>
</protein>
<name>A0A398CP38_9BACL</name>
<dbReference type="Pfam" id="PF24704">
    <property type="entry name" value="DUF7667"/>
    <property type="match status" value="1"/>
</dbReference>
<sequence>MMPIYERLAELWFIRRVRPFSAQEQADFEHCLAVNASHISRLSGLYNLSLLASMTEDKDWQHEICREIEKIEGKEIPE</sequence>
<accession>A0A398CP38</accession>
<organism evidence="2 3">
    <name type="scientific">Cohnella faecalis</name>
    <dbReference type="NCBI Taxonomy" id="2315694"/>
    <lineage>
        <taxon>Bacteria</taxon>
        <taxon>Bacillati</taxon>
        <taxon>Bacillota</taxon>
        <taxon>Bacilli</taxon>
        <taxon>Bacillales</taxon>
        <taxon>Paenibacillaceae</taxon>
        <taxon>Cohnella</taxon>
    </lineage>
</organism>
<proteinExistence type="predicted"/>
<dbReference type="OrthoDB" id="2969567at2"/>
<dbReference type="EMBL" id="QXJM01000040">
    <property type="protein sequence ID" value="RIE01646.1"/>
    <property type="molecule type" value="Genomic_DNA"/>
</dbReference>
<reference evidence="2 3" key="1">
    <citation type="submission" date="2018-09" db="EMBL/GenBank/DDBJ databases">
        <title>Cohnella cavernae sp. nov., isolated from a karst cave.</title>
        <authorList>
            <person name="Zhu H."/>
        </authorList>
    </citation>
    <scope>NUCLEOTIDE SEQUENCE [LARGE SCALE GENOMIC DNA]</scope>
    <source>
        <strain evidence="2 3">K2E09-144</strain>
    </source>
</reference>
<gene>
    <name evidence="1" type="ORF">D3H35_21735</name>
    <name evidence="2" type="ORF">D3H35_21785</name>
</gene>
<dbReference type="InterPro" id="IPR056084">
    <property type="entry name" value="DUF7667"/>
</dbReference>
<dbReference type="Proteomes" id="UP000266340">
    <property type="component" value="Unassembled WGS sequence"/>
</dbReference>
<keyword evidence="3" id="KW-1185">Reference proteome</keyword>